<feature type="domain" description="CKK" evidence="9">
    <location>
        <begin position="1097"/>
        <end position="1231"/>
    </location>
</feature>
<dbReference type="SMART" id="SM01051">
    <property type="entry name" value="CAMSAP_CKK"/>
    <property type="match status" value="1"/>
</dbReference>
<sequence>MIINSDLNFSAKLTLDERLKNDSRCKKINYSQAKHKASILWILSKAYNNEIPSSLQDPYYRDNENKERLKPQIVHSLANTEIYCLALSNIYSDPYYSCLSHQDVLQLLTRKGVSIVQPADAALTETVLMQTAPLRMSAHMAIIDAMMALFVKEVLIPEKVVEVVTRFIAVDSHESLPNSAEDAALFWINKSCLKQRMDYALFHSGSDMSVSPPLLILEDLVDLSDGCSLATLLSFYCPEQLNWTDVCFNESMAISDRVYNLQLVQYFCQEKLQHNICFLTLDDFLYIHETIRLNVLAFVADLLYLFEIKPAPCVKRPGTKDELAFSDSEEDVNKGFPDLPSPAEMKRKQLQHSGWDTSGYRNSREETKLNRDLSRSLRRLDEDDAFQHYSIESGIPSDRHPDVIFSKPYDTVSVSNFGKPLTKYKFQVLQRSRSASKSKSPTRSERSERSDSVSDLSSVEKDKQSPTLTTNFLKISSTKQLNGSQNKSEIQTTPAINIAFKPKADRPSHKTCLLNDSTSIKDVLRHYTEETKNKATQDITSNNDVQNLLKDIKSVLEAKQNTNNSEIQNKNINHDWKREVLINQHIQNFEANAGEEKFDVRILKQDLEDLSRRLTEHEKTFQRSESKKSESPIKSNEKSASCNKRQETSDNNLSNNSNSSQVLENISNVVEYSEPQVSHTPKRGTWGQPAVPFANGSEYQWIVAPIPPNIEPPFYPRYPRNPYEMYSMQMYSPQPPQMRNVYDYPSPQAFYRQPVPPQFANHTYPIYAQPNELYRPLDSSNLPPIPSQAHNSNCQRNEENVIQPTVVDHNQISSPQRQMTTIEESASNNGNNVTDELNDILQTPTRNNRRNASERSTRKKSVDSEVSSSDSVHSKNNNSSGENDCYDKKGFFIQLGEEVLKPKPPLRKKPKSLQKRSTAESNKEKGLGFVVGEDTVNSDPFYELEMAKKKEHMIFQSLRLYNVCRLKRDETMRKKEDDKMRRQMILEKFRLKKSHEDPDNNGFSDAISCKDTLILHGASRARPNTSGMKKTQKSYHASTMQLHNCDAFEPKSSRTTDDIDVAYNFRPSMNGLNARSCSRLTSDGDSDSCSMLSEYTGPKLFVKPTQKSNRGLILNALNVVLGGPANADARKRVLQEINSSESKHFIILFRGTGMQFRAIYSYNTDREEVFKLYGTGPKVVNNDMIEKFYKYNSGTKSFNDFQTKNLTVTVDAITIHSNLWAAKRIPSTLDLYRNVSKENPRFGEKRWASAFCLHRR</sequence>
<dbReference type="PANTHER" id="PTHR21595">
    <property type="entry name" value="PATRONIN"/>
    <property type="match status" value="1"/>
</dbReference>
<gene>
    <name evidence="10" type="ORF">B4U80_04757</name>
</gene>
<dbReference type="GO" id="GO:0036449">
    <property type="term" value="C:microtubule minus-end"/>
    <property type="evidence" value="ECO:0007669"/>
    <property type="project" value="TreeGrafter"/>
</dbReference>
<dbReference type="SUPFAM" id="SSF47576">
    <property type="entry name" value="Calponin-homology domain, CH-domain"/>
    <property type="match status" value="1"/>
</dbReference>
<evidence type="ECO:0000256" key="1">
    <source>
        <dbReference type="ARBA" id="ARBA00004245"/>
    </source>
</evidence>
<feature type="region of interest" description="Disordered" evidence="7">
    <location>
        <begin position="901"/>
        <end position="924"/>
    </location>
</feature>
<dbReference type="Pfam" id="PF25532">
    <property type="entry name" value="CH_CAMSAP2_N"/>
    <property type="match status" value="1"/>
</dbReference>
<feature type="compositionally biased region" description="Basic and acidic residues" evidence="7">
    <location>
        <begin position="442"/>
        <end position="464"/>
    </location>
</feature>
<dbReference type="SUPFAM" id="SSF50346">
    <property type="entry name" value="PRC-barrel domain"/>
    <property type="match status" value="1"/>
</dbReference>
<comment type="caution">
    <text evidence="10">The sequence shown here is derived from an EMBL/GenBank/DDBJ whole genome shotgun (WGS) entry which is preliminary data.</text>
</comment>
<keyword evidence="11" id="KW-1185">Reference proteome</keyword>
<dbReference type="VEuPathDB" id="VectorBase:LDEU004888"/>
<keyword evidence="2" id="KW-0963">Cytoplasm</keyword>
<proteinExistence type="inferred from homology"/>
<dbReference type="PROSITE" id="PS51508">
    <property type="entry name" value="CKK"/>
    <property type="match status" value="1"/>
</dbReference>
<dbReference type="PROSITE" id="PS50021">
    <property type="entry name" value="CH"/>
    <property type="match status" value="1"/>
</dbReference>
<feature type="compositionally biased region" description="Low complexity" evidence="7">
    <location>
        <begin position="864"/>
        <end position="880"/>
    </location>
</feature>
<dbReference type="PANTHER" id="PTHR21595:SF0">
    <property type="entry name" value="PATRONIN"/>
    <property type="match status" value="1"/>
</dbReference>
<evidence type="ECO:0000256" key="5">
    <source>
        <dbReference type="ARBA" id="ARBA00023212"/>
    </source>
</evidence>
<evidence type="ECO:0000313" key="10">
    <source>
        <dbReference type="EMBL" id="RWS27152.1"/>
    </source>
</evidence>
<dbReference type="STRING" id="299467.A0A443SI37"/>
<organism evidence="10 11">
    <name type="scientific">Leptotrombidium deliense</name>
    <dbReference type="NCBI Taxonomy" id="299467"/>
    <lineage>
        <taxon>Eukaryota</taxon>
        <taxon>Metazoa</taxon>
        <taxon>Ecdysozoa</taxon>
        <taxon>Arthropoda</taxon>
        <taxon>Chelicerata</taxon>
        <taxon>Arachnida</taxon>
        <taxon>Acari</taxon>
        <taxon>Acariformes</taxon>
        <taxon>Trombidiformes</taxon>
        <taxon>Prostigmata</taxon>
        <taxon>Anystina</taxon>
        <taxon>Parasitengona</taxon>
        <taxon>Trombiculoidea</taxon>
        <taxon>Trombiculidae</taxon>
        <taxon>Leptotrombidium</taxon>
    </lineage>
</organism>
<dbReference type="GO" id="GO:0051011">
    <property type="term" value="F:microtubule minus-end binding"/>
    <property type="evidence" value="ECO:0007669"/>
    <property type="project" value="TreeGrafter"/>
</dbReference>
<feature type="compositionally biased region" description="Polar residues" evidence="7">
    <location>
        <begin position="826"/>
        <end position="846"/>
    </location>
</feature>
<dbReference type="InterPro" id="IPR014797">
    <property type="entry name" value="CKK_CAMSAP"/>
</dbReference>
<evidence type="ECO:0000256" key="7">
    <source>
        <dbReference type="SAM" id="MobiDB-lite"/>
    </source>
</evidence>
<dbReference type="InterPro" id="IPR038209">
    <property type="entry name" value="CKK_dom_sf"/>
</dbReference>
<evidence type="ECO:0000259" key="8">
    <source>
        <dbReference type="PROSITE" id="PS50021"/>
    </source>
</evidence>
<feature type="domain" description="Calponin-homology (CH)" evidence="8">
    <location>
        <begin position="178"/>
        <end position="307"/>
    </location>
</feature>
<accession>A0A443SI37</accession>
<feature type="compositionally biased region" description="Basic and acidic residues" evidence="7">
    <location>
        <begin position="851"/>
        <end position="863"/>
    </location>
</feature>
<evidence type="ECO:0000256" key="2">
    <source>
        <dbReference type="ARBA" id="ARBA00022490"/>
    </source>
</evidence>
<evidence type="ECO:0000313" key="11">
    <source>
        <dbReference type="Proteomes" id="UP000288716"/>
    </source>
</evidence>
<dbReference type="Pfam" id="PF11971">
    <property type="entry name" value="CAMSAP_CH"/>
    <property type="match status" value="1"/>
</dbReference>
<dbReference type="Pfam" id="PF08683">
    <property type="entry name" value="CAMSAP_CKK"/>
    <property type="match status" value="1"/>
</dbReference>
<dbReference type="Proteomes" id="UP000288716">
    <property type="component" value="Unassembled WGS sequence"/>
</dbReference>
<dbReference type="OrthoDB" id="2125658at2759"/>
<dbReference type="InterPro" id="IPR022613">
    <property type="entry name" value="CH_CAMSAP_2"/>
</dbReference>
<feature type="region of interest" description="Disordered" evidence="7">
    <location>
        <begin position="430"/>
        <end position="465"/>
    </location>
</feature>
<keyword evidence="3 6" id="KW-0493">Microtubule</keyword>
<feature type="compositionally biased region" description="Basic residues" evidence="7">
    <location>
        <begin position="904"/>
        <end position="914"/>
    </location>
</feature>
<dbReference type="FunFam" id="3.10.20.360:FF:000002">
    <property type="entry name" value="Patronin, isoform M"/>
    <property type="match status" value="1"/>
</dbReference>
<feature type="region of interest" description="Disordered" evidence="7">
    <location>
        <begin position="826"/>
        <end position="883"/>
    </location>
</feature>
<feature type="compositionally biased region" description="Basic and acidic residues" evidence="7">
    <location>
        <begin position="617"/>
        <end position="637"/>
    </location>
</feature>
<feature type="region of interest" description="Disordered" evidence="7">
    <location>
        <begin position="617"/>
        <end position="659"/>
    </location>
</feature>
<dbReference type="InterPro" id="IPR036872">
    <property type="entry name" value="CH_dom_sf"/>
</dbReference>
<comment type="domain">
    <text evidence="6">The CKK domain binds microtubules.</text>
</comment>
<evidence type="ECO:0000256" key="6">
    <source>
        <dbReference type="PROSITE-ProRule" id="PRU00841"/>
    </source>
</evidence>
<keyword evidence="4" id="KW-0175">Coiled coil</keyword>
<evidence type="ECO:0000256" key="3">
    <source>
        <dbReference type="ARBA" id="ARBA00022701"/>
    </source>
</evidence>
<protein>
    <submittedName>
        <fullName evidence="10">Calmodulin-regulated spectrin-associated protein 2-like protein</fullName>
    </submittedName>
</protein>
<dbReference type="Gene3D" id="3.10.20.360">
    <property type="entry name" value="CKK domain"/>
    <property type="match status" value="1"/>
</dbReference>
<feature type="compositionally biased region" description="Low complexity" evidence="7">
    <location>
        <begin position="649"/>
        <end position="659"/>
    </location>
</feature>
<keyword evidence="5" id="KW-0206">Cytoskeleton</keyword>
<comment type="similarity">
    <text evidence="6">Belongs to the CAMSAP1 family.</text>
</comment>
<evidence type="ECO:0000259" key="9">
    <source>
        <dbReference type="PROSITE" id="PS51508"/>
    </source>
</evidence>
<evidence type="ECO:0000256" key="4">
    <source>
        <dbReference type="ARBA" id="ARBA00023054"/>
    </source>
</evidence>
<dbReference type="InterPro" id="IPR032940">
    <property type="entry name" value="CAMSAP"/>
</dbReference>
<dbReference type="InterPro" id="IPR058042">
    <property type="entry name" value="CAMSAP_N"/>
</dbReference>
<name>A0A443SI37_9ACAR</name>
<dbReference type="AlphaFoldDB" id="A0A443SI37"/>
<comment type="subcellular location">
    <subcellularLocation>
        <location evidence="1">Cytoplasm</location>
        <location evidence="1">Cytoskeleton</location>
    </subcellularLocation>
</comment>
<dbReference type="InterPro" id="IPR011033">
    <property type="entry name" value="PRC_barrel-like_sf"/>
</dbReference>
<dbReference type="GO" id="GO:0031122">
    <property type="term" value="P:cytoplasmic microtubule organization"/>
    <property type="evidence" value="ECO:0007669"/>
    <property type="project" value="TreeGrafter"/>
</dbReference>
<dbReference type="InterPro" id="IPR001715">
    <property type="entry name" value="CH_dom"/>
</dbReference>
<dbReference type="GO" id="GO:0007026">
    <property type="term" value="P:negative regulation of microtubule depolymerization"/>
    <property type="evidence" value="ECO:0007669"/>
    <property type="project" value="TreeGrafter"/>
</dbReference>
<reference evidence="10 11" key="1">
    <citation type="journal article" date="2018" name="Gigascience">
        <title>Genomes of trombidid mites reveal novel predicted allergens and laterally-transferred genes associated with secondary metabolism.</title>
        <authorList>
            <person name="Dong X."/>
            <person name="Chaisiri K."/>
            <person name="Xia D."/>
            <person name="Armstrong S.D."/>
            <person name="Fang Y."/>
            <person name="Donnelly M.J."/>
            <person name="Kadowaki T."/>
            <person name="McGarry J.W."/>
            <person name="Darby A.C."/>
            <person name="Makepeace B.L."/>
        </authorList>
    </citation>
    <scope>NUCLEOTIDE SEQUENCE [LARGE SCALE GENOMIC DNA]</scope>
    <source>
        <strain evidence="10">UoL-UT</strain>
    </source>
</reference>
<dbReference type="EMBL" id="NCKV01002223">
    <property type="protein sequence ID" value="RWS27152.1"/>
    <property type="molecule type" value="Genomic_DNA"/>
</dbReference>
<dbReference type="GO" id="GO:0005516">
    <property type="term" value="F:calmodulin binding"/>
    <property type="evidence" value="ECO:0007669"/>
    <property type="project" value="InterPro"/>
</dbReference>